<dbReference type="EMBL" id="AWUE01017567">
    <property type="protein sequence ID" value="OMO86455.1"/>
    <property type="molecule type" value="Genomic_DNA"/>
</dbReference>
<dbReference type="Proteomes" id="UP000187203">
    <property type="component" value="Unassembled WGS sequence"/>
</dbReference>
<name>A0A1R3IV49_9ROSI</name>
<evidence type="ECO:0000313" key="1">
    <source>
        <dbReference type="EMBL" id="OMO86455.1"/>
    </source>
</evidence>
<comment type="caution">
    <text evidence="1">The sequence shown here is derived from an EMBL/GenBank/DDBJ whole genome shotgun (WGS) entry which is preliminary data.</text>
</comment>
<reference evidence="2" key="1">
    <citation type="submission" date="2013-09" db="EMBL/GenBank/DDBJ databases">
        <title>Corchorus olitorius genome sequencing.</title>
        <authorList>
            <person name="Alam M."/>
            <person name="Haque M.S."/>
            <person name="Islam M.S."/>
            <person name="Emdad E.M."/>
            <person name="Islam M.M."/>
            <person name="Ahmed B."/>
            <person name="Halim A."/>
            <person name="Hossen Q.M.M."/>
            <person name="Hossain M.Z."/>
            <person name="Ahmed R."/>
            <person name="Khan M.M."/>
            <person name="Islam R."/>
            <person name="Rashid M.M."/>
            <person name="Khan S.A."/>
            <person name="Rahman M.S."/>
            <person name="Alam M."/>
            <person name="Yahiya A.S."/>
            <person name="Khan M.S."/>
            <person name="Azam M.S."/>
            <person name="Haque T."/>
            <person name="Lashkar M.Z.H."/>
            <person name="Akhand A.I."/>
            <person name="Morshed G."/>
            <person name="Roy S."/>
            <person name="Uddin K.S."/>
            <person name="Rabeya T."/>
            <person name="Hossain A.S."/>
            <person name="Chowdhury A."/>
            <person name="Snigdha A.R."/>
            <person name="Mortoza M.S."/>
            <person name="Matin S.A."/>
            <person name="Hoque S.M.E."/>
            <person name="Islam M.K."/>
            <person name="Roy D.K."/>
            <person name="Haider R."/>
            <person name="Moosa M.M."/>
            <person name="Elias S.M."/>
            <person name="Hasan A.M."/>
            <person name="Jahan S."/>
            <person name="Shafiuddin M."/>
            <person name="Mahmood N."/>
            <person name="Shommy N.S."/>
        </authorList>
    </citation>
    <scope>NUCLEOTIDE SEQUENCE [LARGE SCALE GENOMIC DNA]</scope>
    <source>
        <strain evidence="2">cv. O-4</strain>
    </source>
</reference>
<organism evidence="1 2">
    <name type="scientific">Corchorus olitorius</name>
    <dbReference type="NCBI Taxonomy" id="93759"/>
    <lineage>
        <taxon>Eukaryota</taxon>
        <taxon>Viridiplantae</taxon>
        <taxon>Streptophyta</taxon>
        <taxon>Embryophyta</taxon>
        <taxon>Tracheophyta</taxon>
        <taxon>Spermatophyta</taxon>
        <taxon>Magnoliopsida</taxon>
        <taxon>eudicotyledons</taxon>
        <taxon>Gunneridae</taxon>
        <taxon>Pentapetalae</taxon>
        <taxon>rosids</taxon>
        <taxon>malvids</taxon>
        <taxon>Malvales</taxon>
        <taxon>Malvaceae</taxon>
        <taxon>Grewioideae</taxon>
        <taxon>Apeibeae</taxon>
        <taxon>Corchorus</taxon>
    </lineage>
</organism>
<keyword evidence="2" id="KW-1185">Reference proteome</keyword>
<sequence length="47" mass="4951">MVYLQISASSSFATTIPTTPPSASLYIQVSSSSSFHLQIQVTSPTTS</sequence>
<gene>
    <name evidence="1" type="ORF">COLO4_21117</name>
</gene>
<accession>A0A1R3IV49</accession>
<dbReference type="AlphaFoldDB" id="A0A1R3IV49"/>
<evidence type="ECO:0000313" key="2">
    <source>
        <dbReference type="Proteomes" id="UP000187203"/>
    </source>
</evidence>
<proteinExistence type="predicted"/>
<protein>
    <submittedName>
        <fullName evidence="1">Uncharacterized protein</fullName>
    </submittedName>
</protein>